<dbReference type="EMBL" id="GGEC01093455">
    <property type="protein sequence ID" value="MBX73939.1"/>
    <property type="molecule type" value="Transcribed_RNA"/>
</dbReference>
<name>A0A2P2R3U6_RHIMU</name>
<accession>A0A2P2R3U6</accession>
<feature type="region of interest" description="Disordered" evidence="1">
    <location>
        <begin position="1"/>
        <end position="50"/>
    </location>
</feature>
<reference evidence="2" key="1">
    <citation type="submission" date="2018-02" db="EMBL/GenBank/DDBJ databases">
        <title>Rhizophora mucronata_Transcriptome.</title>
        <authorList>
            <person name="Meera S.P."/>
            <person name="Sreeshan A."/>
            <person name="Augustine A."/>
        </authorList>
    </citation>
    <scope>NUCLEOTIDE SEQUENCE</scope>
    <source>
        <tissue evidence="2">Leaf</tissue>
    </source>
</reference>
<evidence type="ECO:0000256" key="1">
    <source>
        <dbReference type="SAM" id="MobiDB-lite"/>
    </source>
</evidence>
<protein>
    <submittedName>
        <fullName evidence="2">Uncharacterized protein</fullName>
    </submittedName>
</protein>
<dbReference type="AlphaFoldDB" id="A0A2P2R3U6"/>
<feature type="compositionally biased region" description="Basic and acidic residues" evidence="1">
    <location>
        <begin position="25"/>
        <end position="38"/>
    </location>
</feature>
<sequence length="50" mass="5724">MSHSLTLQETLRELMGKGEDEEEEATKGNKPKQEENRVIEMASYKEGLDN</sequence>
<evidence type="ECO:0000313" key="2">
    <source>
        <dbReference type="EMBL" id="MBX73939.1"/>
    </source>
</evidence>
<organism evidence="2">
    <name type="scientific">Rhizophora mucronata</name>
    <name type="common">Asiatic mangrove</name>
    <dbReference type="NCBI Taxonomy" id="61149"/>
    <lineage>
        <taxon>Eukaryota</taxon>
        <taxon>Viridiplantae</taxon>
        <taxon>Streptophyta</taxon>
        <taxon>Embryophyta</taxon>
        <taxon>Tracheophyta</taxon>
        <taxon>Spermatophyta</taxon>
        <taxon>Magnoliopsida</taxon>
        <taxon>eudicotyledons</taxon>
        <taxon>Gunneridae</taxon>
        <taxon>Pentapetalae</taxon>
        <taxon>rosids</taxon>
        <taxon>fabids</taxon>
        <taxon>Malpighiales</taxon>
        <taxon>Rhizophoraceae</taxon>
        <taxon>Rhizophora</taxon>
    </lineage>
</organism>
<proteinExistence type="predicted"/>